<organism evidence="2 3">
    <name type="scientific">Fusarium vanettenii (strain ATCC MYA-4622 / CBS 123669 / FGSC 9596 / NRRL 45880 / 77-13-4)</name>
    <name type="common">Fusarium solani subsp. pisi</name>
    <dbReference type="NCBI Taxonomy" id="660122"/>
    <lineage>
        <taxon>Eukaryota</taxon>
        <taxon>Fungi</taxon>
        <taxon>Dikarya</taxon>
        <taxon>Ascomycota</taxon>
        <taxon>Pezizomycotina</taxon>
        <taxon>Sordariomycetes</taxon>
        <taxon>Hypocreomycetidae</taxon>
        <taxon>Hypocreales</taxon>
        <taxon>Nectriaceae</taxon>
        <taxon>Fusarium</taxon>
        <taxon>Fusarium solani species complex</taxon>
        <taxon>Fusarium vanettenii</taxon>
    </lineage>
</organism>
<keyword evidence="3" id="KW-1185">Reference proteome</keyword>
<protein>
    <submittedName>
        <fullName evidence="2">Uncharacterized protein</fullName>
    </submittedName>
</protein>
<dbReference type="STRING" id="660122.C7YUT3"/>
<dbReference type="RefSeq" id="XP_003050573.1">
    <property type="nucleotide sequence ID" value="XM_003050527.1"/>
</dbReference>
<evidence type="ECO:0000256" key="1">
    <source>
        <dbReference type="SAM" id="MobiDB-lite"/>
    </source>
</evidence>
<reference evidence="2 3" key="1">
    <citation type="journal article" date="2009" name="PLoS Genet.">
        <title>The genome of Nectria haematococca: contribution of supernumerary chromosomes to gene expansion.</title>
        <authorList>
            <person name="Coleman J.J."/>
            <person name="Rounsley S.D."/>
            <person name="Rodriguez-Carres M."/>
            <person name="Kuo A."/>
            <person name="Wasmann C.C."/>
            <person name="Grimwood J."/>
            <person name="Schmutz J."/>
            <person name="Taga M."/>
            <person name="White G.J."/>
            <person name="Zhou S."/>
            <person name="Schwartz D.C."/>
            <person name="Freitag M."/>
            <person name="Ma L.J."/>
            <person name="Danchin E.G."/>
            <person name="Henrissat B."/>
            <person name="Coutinho P.M."/>
            <person name="Nelson D.R."/>
            <person name="Straney D."/>
            <person name="Napoli C.A."/>
            <person name="Barker B.M."/>
            <person name="Gribskov M."/>
            <person name="Rep M."/>
            <person name="Kroken S."/>
            <person name="Molnar I."/>
            <person name="Rensing C."/>
            <person name="Kennell J.C."/>
            <person name="Zamora J."/>
            <person name="Farman M.L."/>
            <person name="Selker E.U."/>
            <person name="Salamov A."/>
            <person name="Shapiro H."/>
            <person name="Pangilinan J."/>
            <person name="Lindquist E."/>
            <person name="Lamers C."/>
            <person name="Grigoriev I.V."/>
            <person name="Geiser D.M."/>
            <person name="Covert S.F."/>
            <person name="Temporini E."/>
            <person name="Vanetten H.D."/>
        </authorList>
    </citation>
    <scope>NUCLEOTIDE SEQUENCE [LARGE SCALE GENOMIC DNA]</scope>
    <source>
        <strain evidence="3">ATCC MYA-4622 / CBS 123669 / FGSC 9596 / NRRL 45880 / 77-13-4</strain>
    </source>
</reference>
<feature type="compositionally biased region" description="Polar residues" evidence="1">
    <location>
        <begin position="335"/>
        <end position="344"/>
    </location>
</feature>
<dbReference type="InParanoid" id="C7YUT3"/>
<dbReference type="VEuPathDB" id="FungiDB:NECHADRAFT_85032"/>
<feature type="compositionally biased region" description="Basic and acidic residues" evidence="1">
    <location>
        <begin position="368"/>
        <end position="378"/>
    </location>
</feature>
<dbReference type="GeneID" id="9674964"/>
<feature type="compositionally biased region" description="Polar residues" evidence="1">
    <location>
        <begin position="379"/>
        <end position="409"/>
    </location>
</feature>
<evidence type="ECO:0000313" key="3">
    <source>
        <dbReference type="Proteomes" id="UP000005206"/>
    </source>
</evidence>
<name>C7YUT3_FUSV7</name>
<feature type="region of interest" description="Disordered" evidence="1">
    <location>
        <begin position="55"/>
        <end position="171"/>
    </location>
</feature>
<dbReference type="OrthoDB" id="5099719at2759"/>
<gene>
    <name evidence="2" type="ORF">NECHADRAFT_85032</name>
</gene>
<sequence>MGCTCSKQQPKRPSPQVADRDERRPSIIMKLFSRKKTMSVEENLEPAVSQAEFFNERVDVGESDTGSSPTPSEVEEATTPVALHSQLDVNENNEPPDEPPGDAIPAEEPPAEELPTAKNEGRPDPSTVSLHQEEASPGQRKYSPHQDKANIDLGKDCLQQTKPTDRQSYGFQRLDQMAVLSTGDWTQSGETQPGETQPRRCCPWGNCIPLRYRCGHMCTPQRTLPTPLDTISINTAKRQPVLIGFCEFCLSEEGHSICQRIGKHRTRMIRHRESCASSSFLKRQFHKASTKYFQKRQRKEEKNLDKAVQAHEHSRAKSFYNQWLMESRRSKESRTQTSSRNTQAQGGGTKNQPHQDDQPSDNRPQESQSRETQEDSQARDSQISDSPRPSSDVLNNLSGDSQPEHNQTGLPRESERSTTRRSDEVEEAEQSPNGDEGEGREQTVDYGDPIPGRMPKKAISL</sequence>
<feature type="compositionally biased region" description="Polar residues" evidence="1">
    <location>
        <begin position="158"/>
        <end position="170"/>
    </location>
</feature>
<proteinExistence type="predicted"/>
<feature type="compositionally biased region" description="Basic and acidic residues" evidence="1">
    <location>
        <begin position="144"/>
        <end position="155"/>
    </location>
</feature>
<feature type="region of interest" description="Disordered" evidence="1">
    <location>
        <begin position="1"/>
        <end position="26"/>
    </location>
</feature>
<dbReference type="AlphaFoldDB" id="C7YUT3"/>
<dbReference type="HOGENOM" id="CLU_593245_0_0_1"/>
<evidence type="ECO:0000313" key="2">
    <source>
        <dbReference type="EMBL" id="EEU44860.1"/>
    </source>
</evidence>
<dbReference type="Proteomes" id="UP000005206">
    <property type="component" value="Chromosome 9"/>
</dbReference>
<accession>C7YUT3</accession>
<feature type="compositionally biased region" description="Basic and acidic residues" evidence="1">
    <location>
        <begin position="412"/>
        <end position="423"/>
    </location>
</feature>
<feature type="region of interest" description="Disordered" evidence="1">
    <location>
        <begin position="319"/>
        <end position="461"/>
    </location>
</feature>
<dbReference type="KEGG" id="nhe:NECHADRAFT_85032"/>
<dbReference type="EMBL" id="GG698900">
    <property type="protein sequence ID" value="EEU44860.1"/>
    <property type="molecule type" value="Genomic_DNA"/>
</dbReference>